<proteinExistence type="predicted"/>
<name>A0A0F9TYU6_9ZZZZ</name>
<sequence>MERTVYSEKIPGGKRNFRWPVSFDATGGKVRGHIGIDQYDRESKRLVDRVLLSPAQVTALLEFLGVSR</sequence>
<accession>A0A0F9TYU6</accession>
<dbReference type="EMBL" id="LAZR01000171">
    <property type="protein sequence ID" value="KKN84489.1"/>
    <property type="molecule type" value="Genomic_DNA"/>
</dbReference>
<gene>
    <name evidence="1" type="ORF">LCGC14_0289510</name>
</gene>
<comment type="caution">
    <text evidence="1">The sequence shown here is derived from an EMBL/GenBank/DDBJ whole genome shotgun (WGS) entry which is preliminary data.</text>
</comment>
<organism evidence="1">
    <name type="scientific">marine sediment metagenome</name>
    <dbReference type="NCBI Taxonomy" id="412755"/>
    <lineage>
        <taxon>unclassified sequences</taxon>
        <taxon>metagenomes</taxon>
        <taxon>ecological metagenomes</taxon>
    </lineage>
</organism>
<protein>
    <submittedName>
        <fullName evidence="1">Uncharacterized protein</fullName>
    </submittedName>
</protein>
<evidence type="ECO:0000313" key="1">
    <source>
        <dbReference type="EMBL" id="KKN84489.1"/>
    </source>
</evidence>
<dbReference type="AlphaFoldDB" id="A0A0F9TYU6"/>
<reference evidence="1" key="1">
    <citation type="journal article" date="2015" name="Nature">
        <title>Complex archaea that bridge the gap between prokaryotes and eukaryotes.</title>
        <authorList>
            <person name="Spang A."/>
            <person name="Saw J.H."/>
            <person name="Jorgensen S.L."/>
            <person name="Zaremba-Niedzwiedzka K."/>
            <person name="Martijn J."/>
            <person name="Lind A.E."/>
            <person name="van Eijk R."/>
            <person name="Schleper C."/>
            <person name="Guy L."/>
            <person name="Ettema T.J."/>
        </authorList>
    </citation>
    <scope>NUCLEOTIDE SEQUENCE</scope>
</reference>